<feature type="domain" description="Right handed beta helix" evidence="5">
    <location>
        <begin position="335"/>
        <end position="436"/>
    </location>
</feature>
<name>A0A0F9L9H8_9ZZZZ</name>
<sequence>MGKNLETGGAVAATLVVAASDSVDPTRADSQSSGVADEVEINAALVAAAGGRVILLEGTYNCAANIVVPADTKLEGQGWGTILNFDDGGAGTVTNAGAITINGHDVHVFNLKVLIAAGCGSAGTRPNGVTANGMDNTLLENLWIYGDQTINDNNDGRQNGIYLASTERSLVFACRCQHNQRHGVSCLNPRRVTISNCTCIDNAWRGIHLSTGFNNVVTGNHCMDNINDGIYLDSPNYTTVTANSCDGNVTHGIHLHSLTGAAIVGNICEGNFGDGIFVYDTLDSLIDSNECYDNSFYGLEMDFNCSRISITGNTFSRNDRHGIYSRRSVTDCVISGNICDRNDFEGNTYSGINLDAGSRCTISANICNQNGLHNIALVANTFSCPVTGNSCFDSFTGDGIYIAGNYHEVTGNSLWNNQGYGINIASGSAIRVINNRYITNVTGQFLDGGTDTQLATYVVSFVDGTDPQDSGYLIDAGGELARAYLRLPPEVQQVVRMVVYARAKTVEVHEMELEMVVKGAADNEPYATHDGSIAALDSISVNFAADDVIFWRNIEAGVLALLGGDSVEVKVLHAPVSGDNLDTQAYFRTVEIQYV</sequence>
<dbReference type="InterPro" id="IPR051550">
    <property type="entry name" value="SCF-Subunits/Alg-Epimerases"/>
</dbReference>
<protein>
    <submittedName>
        <fullName evidence="6">Uncharacterized protein</fullName>
    </submittedName>
</protein>
<dbReference type="EMBL" id="LAZR01007627">
    <property type="protein sequence ID" value="KKM84021.1"/>
    <property type="molecule type" value="Genomic_DNA"/>
</dbReference>
<dbReference type="InterPro" id="IPR039448">
    <property type="entry name" value="Beta_helix"/>
</dbReference>
<evidence type="ECO:0000256" key="1">
    <source>
        <dbReference type="ARBA" id="ARBA00004906"/>
    </source>
</evidence>
<proteinExistence type="predicted"/>
<reference evidence="6" key="1">
    <citation type="journal article" date="2015" name="Nature">
        <title>Complex archaea that bridge the gap between prokaryotes and eukaryotes.</title>
        <authorList>
            <person name="Spang A."/>
            <person name="Saw J.H."/>
            <person name="Jorgensen S.L."/>
            <person name="Zaremba-Niedzwiedzka K."/>
            <person name="Martijn J."/>
            <person name="Lind A.E."/>
            <person name="van Eijk R."/>
            <person name="Schleper C."/>
            <person name="Guy L."/>
            <person name="Ettema T.J."/>
        </authorList>
    </citation>
    <scope>NUCLEOTIDE SEQUENCE</scope>
</reference>
<evidence type="ECO:0000259" key="5">
    <source>
        <dbReference type="Pfam" id="PF13229"/>
    </source>
</evidence>
<evidence type="ECO:0000313" key="6">
    <source>
        <dbReference type="EMBL" id="KKM84021.1"/>
    </source>
</evidence>
<dbReference type="InterPro" id="IPR007742">
    <property type="entry name" value="NosD_dom"/>
</dbReference>
<evidence type="ECO:0000256" key="3">
    <source>
        <dbReference type="ARBA" id="ARBA00022786"/>
    </source>
</evidence>
<dbReference type="InterPro" id="IPR022441">
    <property type="entry name" value="Para_beta_helix_rpt-2"/>
</dbReference>
<dbReference type="Gene3D" id="2.160.20.10">
    <property type="entry name" value="Single-stranded right-handed beta-helix, Pectin lyase-like"/>
    <property type="match status" value="2"/>
</dbReference>
<dbReference type="PANTHER" id="PTHR22990">
    <property type="entry name" value="F-BOX ONLY PROTEIN"/>
    <property type="match status" value="1"/>
</dbReference>
<organism evidence="6">
    <name type="scientific">marine sediment metagenome</name>
    <dbReference type="NCBI Taxonomy" id="412755"/>
    <lineage>
        <taxon>unclassified sequences</taxon>
        <taxon>metagenomes</taxon>
        <taxon>ecological metagenomes</taxon>
    </lineage>
</organism>
<keyword evidence="3" id="KW-0833">Ubl conjugation pathway</keyword>
<comment type="caution">
    <text evidence="6">The sequence shown here is derived from an EMBL/GenBank/DDBJ whole genome shotgun (WGS) entry which is preliminary data.</text>
</comment>
<keyword evidence="2" id="KW-0677">Repeat</keyword>
<evidence type="ECO:0000259" key="4">
    <source>
        <dbReference type="Pfam" id="PF05048"/>
    </source>
</evidence>
<feature type="domain" description="Periplasmic copper-binding protein NosD beta helix" evidence="4">
    <location>
        <begin position="146"/>
        <end position="267"/>
    </location>
</feature>
<accession>A0A0F9L9H8</accession>
<comment type="pathway">
    <text evidence="1">Protein modification; protein ubiquitination.</text>
</comment>
<dbReference type="InterPro" id="IPR011050">
    <property type="entry name" value="Pectin_lyase_fold/virulence"/>
</dbReference>
<dbReference type="SUPFAM" id="SSF51126">
    <property type="entry name" value="Pectin lyase-like"/>
    <property type="match status" value="1"/>
</dbReference>
<dbReference type="InterPro" id="IPR012334">
    <property type="entry name" value="Pectin_lyas_fold"/>
</dbReference>
<dbReference type="SMART" id="SM00710">
    <property type="entry name" value="PbH1"/>
    <property type="match status" value="10"/>
</dbReference>
<evidence type="ECO:0000256" key="2">
    <source>
        <dbReference type="ARBA" id="ARBA00022737"/>
    </source>
</evidence>
<dbReference type="InterPro" id="IPR006626">
    <property type="entry name" value="PbH1"/>
</dbReference>
<dbReference type="Pfam" id="PF13229">
    <property type="entry name" value="Beta_helix"/>
    <property type="match status" value="1"/>
</dbReference>
<dbReference type="NCBIfam" id="TIGR03804">
    <property type="entry name" value="para_beta_helix"/>
    <property type="match status" value="3"/>
</dbReference>
<dbReference type="PANTHER" id="PTHR22990:SF15">
    <property type="entry name" value="F-BOX ONLY PROTEIN 10"/>
    <property type="match status" value="1"/>
</dbReference>
<dbReference type="Pfam" id="PF05048">
    <property type="entry name" value="NosD"/>
    <property type="match status" value="1"/>
</dbReference>
<gene>
    <name evidence="6" type="ORF">LCGC14_1303460</name>
</gene>
<dbReference type="AlphaFoldDB" id="A0A0F9L9H8"/>